<accession>A0A507Z9J0</accession>
<evidence type="ECO:0000313" key="6">
    <source>
        <dbReference type="EMBL" id="TQD33627.1"/>
    </source>
</evidence>
<dbReference type="GO" id="GO:0016757">
    <property type="term" value="F:glycosyltransferase activity"/>
    <property type="evidence" value="ECO:0007669"/>
    <property type="project" value="UniProtKB-KW"/>
</dbReference>
<dbReference type="OrthoDB" id="9800276at2"/>
<organism evidence="6 7">
    <name type="scientific">Haloflavibacter putidus</name>
    <dbReference type="NCBI Taxonomy" id="2576776"/>
    <lineage>
        <taxon>Bacteria</taxon>
        <taxon>Pseudomonadati</taxon>
        <taxon>Bacteroidota</taxon>
        <taxon>Flavobacteriia</taxon>
        <taxon>Flavobacteriales</taxon>
        <taxon>Flavobacteriaceae</taxon>
        <taxon>Haloflavibacter</taxon>
    </lineage>
</organism>
<evidence type="ECO:0000256" key="3">
    <source>
        <dbReference type="ARBA" id="ARBA00022679"/>
    </source>
</evidence>
<dbReference type="RefSeq" id="WP_141422741.1">
    <property type="nucleotide sequence ID" value="NZ_VIAR01000018.1"/>
</dbReference>
<evidence type="ECO:0000259" key="5">
    <source>
        <dbReference type="Pfam" id="PF00535"/>
    </source>
</evidence>
<dbReference type="PANTHER" id="PTHR43630:SF1">
    <property type="entry name" value="POLY-BETA-1,6-N-ACETYL-D-GLUCOSAMINE SYNTHASE"/>
    <property type="match status" value="1"/>
</dbReference>
<evidence type="ECO:0000256" key="2">
    <source>
        <dbReference type="ARBA" id="ARBA00022676"/>
    </source>
</evidence>
<dbReference type="InterPro" id="IPR029044">
    <property type="entry name" value="Nucleotide-diphossugar_trans"/>
</dbReference>
<dbReference type="Proteomes" id="UP000317169">
    <property type="component" value="Unassembled WGS sequence"/>
</dbReference>
<comment type="caution">
    <text evidence="6">The sequence shown here is derived from an EMBL/GenBank/DDBJ whole genome shotgun (WGS) entry which is preliminary data.</text>
</comment>
<comment type="similarity">
    <text evidence="1">Belongs to the glycosyltransferase 2 family.</text>
</comment>
<feature type="transmembrane region" description="Helical" evidence="4">
    <location>
        <begin position="6"/>
        <end position="24"/>
    </location>
</feature>
<feature type="transmembrane region" description="Helical" evidence="4">
    <location>
        <begin position="344"/>
        <end position="363"/>
    </location>
</feature>
<evidence type="ECO:0000256" key="4">
    <source>
        <dbReference type="SAM" id="Phobius"/>
    </source>
</evidence>
<feature type="transmembrane region" description="Helical" evidence="4">
    <location>
        <begin position="311"/>
        <end position="332"/>
    </location>
</feature>
<keyword evidence="7" id="KW-1185">Reference proteome</keyword>
<keyword evidence="2" id="KW-0328">Glycosyltransferase</keyword>
<dbReference type="InterPro" id="IPR001173">
    <property type="entry name" value="Glyco_trans_2-like"/>
</dbReference>
<dbReference type="Gene3D" id="3.90.550.10">
    <property type="entry name" value="Spore Coat Polysaccharide Biosynthesis Protein SpsA, Chain A"/>
    <property type="match status" value="1"/>
</dbReference>
<reference evidence="6 7" key="1">
    <citation type="submission" date="2019-06" db="EMBL/GenBank/DDBJ databases">
        <title>Flavibacter putida gen. nov., sp. nov., a novel marine bacterium of the family Flavobacteriaceae isolated from coastal seawater.</title>
        <authorList>
            <person name="Feng X."/>
        </authorList>
    </citation>
    <scope>NUCLEOTIDE SEQUENCE [LARGE SCALE GENOMIC DNA]</scope>
    <source>
        <strain evidence="6 7">PLHSN227</strain>
    </source>
</reference>
<keyword evidence="4" id="KW-1133">Transmembrane helix</keyword>
<dbReference type="SUPFAM" id="SSF53448">
    <property type="entry name" value="Nucleotide-diphospho-sugar transferases"/>
    <property type="match status" value="1"/>
</dbReference>
<dbReference type="Pfam" id="PF00535">
    <property type="entry name" value="Glycos_transf_2"/>
    <property type="match status" value="1"/>
</dbReference>
<keyword evidence="3 6" id="KW-0808">Transferase</keyword>
<name>A0A507Z9J0_9FLAO</name>
<evidence type="ECO:0000256" key="1">
    <source>
        <dbReference type="ARBA" id="ARBA00006739"/>
    </source>
</evidence>
<dbReference type="AlphaFoldDB" id="A0A507Z9J0"/>
<gene>
    <name evidence="6" type="ORF">FKR84_12945</name>
</gene>
<evidence type="ECO:0000313" key="7">
    <source>
        <dbReference type="Proteomes" id="UP000317169"/>
    </source>
</evidence>
<feature type="transmembrane region" description="Helical" evidence="4">
    <location>
        <begin position="284"/>
        <end position="305"/>
    </location>
</feature>
<protein>
    <submittedName>
        <fullName evidence="6">Glycosyltransferase</fullName>
    </submittedName>
</protein>
<dbReference type="EMBL" id="VIAR01000018">
    <property type="protein sequence ID" value="TQD33627.1"/>
    <property type="molecule type" value="Genomic_DNA"/>
</dbReference>
<proteinExistence type="inferred from homology"/>
<feature type="domain" description="Glycosyltransferase 2-like" evidence="5">
    <location>
        <begin position="46"/>
        <end position="179"/>
    </location>
</feature>
<dbReference type="PANTHER" id="PTHR43630">
    <property type="entry name" value="POLY-BETA-1,6-N-ACETYL-D-GLUCOSAMINE SYNTHASE"/>
    <property type="match status" value="1"/>
</dbReference>
<keyword evidence="4" id="KW-0812">Transmembrane</keyword>
<sequence length="370" mass="43259">MLQVLLFSFIAVALTNTLYFFYYARFSFAKNEAQTPTFQEEALPVSVIVCAKNEADNLRTHIPFLLQQEYQDFELILINDCSTDKTLQVMEQFQEKDQRVKIVNVQNNERFWANKKYALTLGIKRAKNEYLLFTDADCKPTSNKWIQEMAKNFSNQNSIILGYGGYQKKQGFLNKLIRFETLLTALQYFGYAKNANPYMGVGRNLAYTSSVYYQNKGFVNHIHIRSGDDDLFVNAAASSKNTAICVNKEAFTRSIPKKNFKAWLRQKRRHVSTAKHYKTKHKRALSIFYVTQLLFWLLFVAGILTGYNWQIFLGFFALRMFMAYAVYFKTAVTLDEKDLRWAMPAYELSLVCLQFTIFIVNLFQKPKHWE</sequence>
<keyword evidence="4" id="KW-0472">Membrane</keyword>